<sequence length="1175" mass="132138">MAAAPLGDMLFCRVMTSARHKRASSWSTCSHHHGVGVCGSKFTIFSYAPPCYAVGGESDVTCTPPLWQKILSQSIDRIGGLFPFQESREGTSTEMSSPGRAAGAARATRVRVPPPEMVMQSDFRKVSGISTEIFNQIQAVENDHDATTAASLEAVERRGEMMVRILDIRNMGRSAAEQAKRFLLPDPNFIVRFVEIVKRPGQTLGLYIREGNGMDRHDGVFISRIAIESAVANSRCLAVGDEILAVNLVDITRVSLDDVVIMMSIPRRLVLATKSRKHGKGPRMAKAIERVGPPVVVIKKELEELEPEDVSNSNGENGAMLYPPQPYATIHLGEPVGSPYLAEEQYLYYNSQPHLKYQQPLMEHDPWLTQPGPSGYQRVVFEQPKALPQAQYPKTLESLAEQVHTFYSAPHGAPTIHSRTLQPSRSERALARRAATTGRMLRAESDHRLASSLTDRPYTTGRVRPLRPSLKVPGPTCATLPLHHRRPPPPVHRLNVYSHRSDGAYSDTEAMTMPAVSILSRPQDHRAKSYASRSNSLPRMRTDDRFHRRHRHTVRFEKDIHDSQDESDGALSAPELPMRRERVRIPSSPSVFTAAEYRAWLNRAPSTSAIYEKLKKSREVLHAQKSARVTYSAENLLDRRREDQGFSYHTYRRPLSRTSQDQLTGGTLSRRVRYLLDEAQNIPHPTPAKPSDFKMHLLDINPAEFLKYRPEREPLPTPAEAPVTPVPTPSPSSLMDIKLFSGLLRVHLLAGRGLKHSGRSERYRDLYCVLECDHVHKARTVVRTGEQNFDWDEIFDLDLICNRELDFLIYSWDPQFRHKLCYKGSVDLYSLLSEGPVHQLALKIEPRGTIYLKLRFTDPQQAFRRALNLRKGSLFAVHLETVVNRESASSGLNVPLLVKRCIEEVEGRGLDIIGLYRLCGSSSKKRMLRDGFERNPLAVDTSPDNVPDINVITGVLKDYFRELPEPLITQCLHQMLMDAFSVCIPEDPDGNAKLMFSILDCLPKVNRCTLILLMDHLKLVVSQSDRNKMDAQNLALCFGPVLLVHSDPNSSITDFHKPVQVLKYLLEIWPSKQQGENFWVFFNMAVLMGAVTSFIESSGGDESSQKLHDNHCQPDQPTLDSEQVERKENESPEEHSGVIRTPFKSALRGTLLAIATEGAVTLVMENVVIISQVEK</sequence>
<protein>
    <recommendedName>
        <fullName evidence="8">Rho GTPase-activating protein 100F</fullName>
    </recommendedName>
</protein>
<dbReference type="Pfam" id="PF25336">
    <property type="entry name" value="C2_SYDE"/>
    <property type="match status" value="1"/>
</dbReference>
<dbReference type="CDD" id="cd06718">
    <property type="entry name" value="PDZ_Par6-like"/>
    <property type="match status" value="1"/>
</dbReference>
<dbReference type="PhylomeDB" id="T1IK21"/>
<dbReference type="GO" id="GO:0097060">
    <property type="term" value="C:synaptic membrane"/>
    <property type="evidence" value="ECO:0007669"/>
    <property type="project" value="TreeGrafter"/>
</dbReference>
<dbReference type="InterPro" id="IPR035892">
    <property type="entry name" value="C2_domain_sf"/>
</dbReference>
<dbReference type="PANTHER" id="PTHR46150:SF3">
    <property type="entry name" value="RHO GTPASE-ACTIVATING PROTEIN 100F"/>
    <property type="match status" value="1"/>
</dbReference>
<dbReference type="Proteomes" id="UP000014500">
    <property type="component" value="Unassembled WGS sequence"/>
</dbReference>
<feature type="compositionally biased region" description="Low complexity" evidence="2">
    <location>
        <begin position="98"/>
        <end position="108"/>
    </location>
</feature>
<dbReference type="Gene3D" id="2.30.42.10">
    <property type="match status" value="1"/>
</dbReference>
<feature type="compositionally biased region" description="Basic and acidic residues" evidence="2">
    <location>
        <begin position="1123"/>
        <end position="1137"/>
    </location>
</feature>
<dbReference type="GO" id="GO:0046578">
    <property type="term" value="P:regulation of Ras protein signal transduction"/>
    <property type="evidence" value="ECO:0007669"/>
    <property type="project" value="TreeGrafter"/>
</dbReference>
<dbReference type="Pfam" id="PF00620">
    <property type="entry name" value="RhoGAP"/>
    <property type="match status" value="1"/>
</dbReference>
<evidence type="ECO:0000259" key="3">
    <source>
        <dbReference type="PROSITE" id="PS50004"/>
    </source>
</evidence>
<feature type="region of interest" description="Disordered" evidence="2">
    <location>
        <begin position="1099"/>
        <end position="1139"/>
    </location>
</feature>
<dbReference type="STRING" id="126957.T1IK21"/>
<organism evidence="6 7">
    <name type="scientific">Strigamia maritima</name>
    <name type="common">European centipede</name>
    <name type="synonym">Geophilus maritimus</name>
    <dbReference type="NCBI Taxonomy" id="126957"/>
    <lineage>
        <taxon>Eukaryota</taxon>
        <taxon>Metazoa</taxon>
        <taxon>Ecdysozoa</taxon>
        <taxon>Arthropoda</taxon>
        <taxon>Myriapoda</taxon>
        <taxon>Chilopoda</taxon>
        <taxon>Pleurostigmophora</taxon>
        <taxon>Geophilomorpha</taxon>
        <taxon>Linotaeniidae</taxon>
        <taxon>Strigamia</taxon>
    </lineage>
</organism>
<dbReference type="SMART" id="SM00324">
    <property type="entry name" value="RhoGAP"/>
    <property type="match status" value="1"/>
</dbReference>
<dbReference type="SUPFAM" id="SSF50156">
    <property type="entry name" value="PDZ domain-like"/>
    <property type="match status" value="1"/>
</dbReference>
<dbReference type="InterPro" id="IPR000198">
    <property type="entry name" value="RhoGAP_dom"/>
</dbReference>
<evidence type="ECO:0000259" key="4">
    <source>
        <dbReference type="PROSITE" id="PS50106"/>
    </source>
</evidence>
<dbReference type="Gene3D" id="2.60.40.150">
    <property type="entry name" value="C2 domain"/>
    <property type="match status" value="1"/>
</dbReference>
<evidence type="ECO:0008006" key="8">
    <source>
        <dbReference type="Google" id="ProtNLM"/>
    </source>
</evidence>
<dbReference type="SMART" id="SM00228">
    <property type="entry name" value="PDZ"/>
    <property type="match status" value="1"/>
</dbReference>
<dbReference type="OMA" id="RIERPRH"/>
<reference evidence="7" key="1">
    <citation type="submission" date="2011-05" db="EMBL/GenBank/DDBJ databases">
        <authorList>
            <person name="Richards S.R."/>
            <person name="Qu J."/>
            <person name="Jiang H."/>
            <person name="Jhangiani S.N."/>
            <person name="Agravi P."/>
            <person name="Goodspeed R."/>
            <person name="Gross S."/>
            <person name="Mandapat C."/>
            <person name="Jackson L."/>
            <person name="Mathew T."/>
            <person name="Pu L."/>
            <person name="Thornton R."/>
            <person name="Saada N."/>
            <person name="Wilczek-Boney K.B."/>
            <person name="Lee S."/>
            <person name="Kovar C."/>
            <person name="Wu Y."/>
            <person name="Scherer S.E."/>
            <person name="Worley K.C."/>
            <person name="Muzny D.M."/>
            <person name="Gibbs R."/>
        </authorList>
    </citation>
    <scope>NUCLEOTIDE SEQUENCE</scope>
    <source>
        <strain evidence="7">Brora</strain>
    </source>
</reference>
<keyword evidence="7" id="KW-1185">Reference proteome</keyword>
<dbReference type="SMART" id="SM00239">
    <property type="entry name" value="C2"/>
    <property type="match status" value="1"/>
</dbReference>
<dbReference type="GO" id="GO:0007165">
    <property type="term" value="P:signal transduction"/>
    <property type="evidence" value="ECO:0007669"/>
    <property type="project" value="InterPro"/>
</dbReference>
<dbReference type="EnsemblMetazoa" id="SMAR001256-RA">
    <property type="protein sequence ID" value="SMAR001256-PA"/>
    <property type="gene ID" value="SMAR001256"/>
</dbReference>
<dbReference type="InterPro" id="IPR000008">
    <property type="entry name" value="C2_dom"/>
</dbReference>
<dbReference type="FunFam" id="1.10.555.10:FF:000031">
    <property type="entry name" value="rho GTPase-activating protein 100F isoform X6"/>
    <property type="match status" value="1"/>
</dbReference>
<dbReference type="SUPFAM" id="SSF49562">
    <property type="entry name" value="C2 domain (Calcium/lipid-binding domain, CaLB)"/>
    <property type="match status" value="1"/>
</dbReference>
<feature type="domain" description="PDZ" evidence="4">
    <location>
        <begin position="193"/>
        <end position="263"/>
    </location>
</feature>
<dbReference type="InterPro" id="IPR001478">
    <property type="entry name" value="PDZ"/>
</dbReference>
<evidence type="ECO:0000313" key="6">
    <source>
        <dbReference type="EnsemblMetazoa" id="SMAR001256-PA"/>
    </source>
</evidence>
<dbReference type="GO" id="GO:0030030">
    <property type="term" value="P:cell projection organization"/>
    <property type="evidence" value="ECO:0007669"/>
    <property type="project" value="TreeGrafter"/>
</dbReference>
<evidence type="ECO:0000313" key="7">
    <source>
        <dbReference type="Proteomes" id="UP000014500"/>
    </source>
</evidence>
<dbReference type="PROSITE" id="PS50106">
    <property type="entry name" value="PDZ"/>
    <property type="match status" value="1"/>
</dbReference>
<feature type="compositionally biased region" description="Basic and acidic residues" evidence="2">
    <location>
        <begin position="1103"/>
        <end position="1112"/>
    </location>
</feature>
<dbReference type="PANTHER" id="PTHR46150">
    <property type="entry name" value="RHO GTPASE-ACTIVATING PROTEIN 100F"/>
    <property type="match status" value="1"/>
</dbReference>
<dbReference type="InterPro" id="IPR052118">
    <property type="entry name" value="Rho-GAP_regulator"/>
</dbReference>
<feature type="domain" description="C2" evidence="3">
    <location>
        <begin position="725"/>
        <end position="841"/>
    </location>
</feature>
<dbReference type="PROSITE" id="PS50238">
    <property type="entry name" value="RHOGAP"/>
    <property type="match status" value="1"/>
</dbReference>
<feature type="region of interest" description="Disordered" evidence="2">
    <location>
        <begin position="457"/>
        <end position="491"/>
    </location>
</feature>
<evidence type="ECO:0000259" key="5">
    <source>
        <dbReference type="PROSITE" id="PS50238"/>
    </source>
</evidence>
<dbReference type="Pfam" id="PF00595">
    <property type="entry name" value="PDZ"/>
    <property type="match status" value="1"/>
</dbReference>
<name>T1IK21_STRMM</name>
<dbReference type="InterPro" id="IPR057459">
    <property type="entry name" value="SYDE1/2_C2"/>
</dbReference>
<dbReference type="GO" id="GO:0016477">
    <property type="term" value="P:cell migration"/>
    <property type="evidence" value="ECO:0007669"/>
    <property type="project" value="TreeGrafter"/>
</dbReference>
<evidence type="ECO:0000256" key="1">
    <source>
        <dbReference type="ARBA" id="ARBA00022468"/>
    </source>
</evidence>
<accession>T1IK21</accession>
<proteinExistence type="predicted"/>
<dbReference type="CDD" id="cd00030">
    <property type="entry name" value="C2"/>
    <property type="match status" value="1"/>
</dbReference>
<dbReference type="InterPro" id="IPR008936">
    <property type="entry name" value="Rho_GTPase_activation_prot"/>
</dbReference>
<dbReference type="Gene3D" id="1.10.555.10">
    <property type="entry name" value="Rho GTPase activation protein"/>
    <property type="match status" value="1"/>
</dbReference>
<dbReference type="EMBL" id="JH430389">
    <property type="status" value="NOT_ANNOTATED_CDS"/>
    <property type="molecule type" value="Genomic_DNA"/>
</dbReference>
<dbReference type="GO" id="GO:0005096">
    <property type="term" value="F:GTPase activator activity"/>
    <property type="evidence" value="ECO:0007669"/>
    <property type="project" value="UniProtKB-KW"/>
</dbReference>
<keyword evidence="1" id="KW-0343">GTPase activation</keyword>
<feature type="region of interest" description="Disordered" evidence="2">
    <location>
        <begin position="87"/>
        <end position="108"/>
    </location>
</feature>
<feature type="domain" description="Rho-GAP" evidence="5">
    <location>
        <begin position="877"/>
        <end position="1073"/>
    </location>
</feature>
<evidence type="ECO:0000256" key="2">
    <source>
        <dbReference type="SAM" id="MobiDB-lite"/>
    </source>
</evidence>
<dbReference type="SUPFAM" id="SSF48350">
    <property type="entry name" value="GTPase activation domain, GAP"/>
    <property type="match status" value="1"/>
</dbReference>
<dbReference type="InterPro" id="IPR036034">
    <property type="entry name" value="PDZ_sf"/>
</dbReference>
<reference evidence="6" key="2">
    <citation type="submission" date="2015-02" db="UniProtKB">
        <authorList>
            <consortium name="EnsemblMetazoa"/>
        </authorList>
    </citation>
    <scope>IDENTIFICATION</scope>
</reference>
<dbReference type="AlphaFoldDB" id="T1IK21"/>
<dbReference type="HOGENOM" id="CLU_003464_0_0_1"/>
<dbReference type="PROSITE" id="PS50004">
    <property type="entry name" value="C2"/>
    <property type="match status" value="1"/>
</dbReference>
<dbReference type="eggNOG" id="KOG1452">
    <property type="taxonomic scope" value="Eukaryota"/>
</dbReference>